<organism evidence="1 2">
    <name type="scientific">Enterobacter bugandensis</name>
    <dbReference type="NCBI Taxonomy" id="881260"/>
    <lineage>
        <taxon>Bacteria</taxon>
        <taxon>Pseudomonadati</taxon>
        <taxon>Pseudomonadota</taxon>
        <taxon>Gammaproteobacteria</taxon>
        <taxon>Enterobacterales</taxon>
        <taxon>Enterobacteriaceae</taxon>
        <taxon>Enterobacter</taxon>
    </lineage>
</organism>
<sequence length="273" mass="30649">MLVARFFNQVAPPQVTPLVPVDLAAGTLEDNDVIDGFYVRVFQRFIDVFLQRNTAPGAYALVGGDHQLRVRVNDAPGNRFRGEAAEDDGVDRADTRAGEHSYCRFRHHRHVDRHHVAFFNPLVQQHVGEAADVAVQLFIRDMFALRGIVAFPDNGRFVAAFGKMAVQAVRRQVQRAVFIPFNGDVAWRERGILHLLIRFDPVKDVTLLAPEGVRAGNRLLIFLVVLLRGDQATVRNVCGNVVFVYLAHGFFSPCKMLIICRKNVNSRGFTSFV</sequence>
<dbReference type="AlphaFoldDB" id="A0A822X003"/>
<dbReference type="AntiFam" id="ANF00075">
    <property type="entry name" value="Shadow ORF (opposite prpE)"/>
</dbReference>
<evidence type="ECO:0000313" key="1">
    <source>
        <dbReference type="EMBL" id="CZY03210.1"/>
    </source>
</evidence>
<comment type="caution">
    <text evidence="1">The sequence shown here is derived from an EMBL/GenBank/DDBJ whole genome shotgun (WGS) entry which is preliminary data.</text>
</comment>
<dbReference type="Proteomes" id="UP000076063">
    <property type="component" value="Unassembled WGS sequence"/>
</dbReference>
<proteinExistence type="predicted"/>
<gene>
    <name evidence="1" type="ORF">SAMEA2273372_03991</name>
</gene>
<dbReference type="EMBL" id="FJZI01000012">
    <property type="protein sequence ID" value="CZY03210.1"/>
    <property type="molecule type" value="Genomic_DNA"/>
</dbReference>
<protein>
    <submittedName>
        <fullName evidence="1">Uncharacterized protein</fullName>
    </submittedName>
</protein>
<name>A0A822X003_9ENTR</name>
<evidence type="ECO:0000313" key="2">
    <source>
        <dbReference type="Proteomes" id="UP000076063"/>
    </source>
</evidence>
<reference evidence="1 2" key="1">
    <citation type="submission" date="2016-03" db="EMBL/GenBank/DDBJ databases">
        <authorList>
            <consortium name="Pathogen Informatics"/>
        </authorList>
    </citation>
    <scope>NUCLEOTIDE SEQUENCE [LARGE SCALE GENOMIC DNA]</scope>
    <source>
        <strain evidence="2">e1527</strain>
    </source>
</reference>
<accession>A0A822X003</accession>